<organism evidence="1">
    <name type="scientific">Fagus sylvatica</name>
    <name type="common">Beechnut</name>
    <dbReference type="NCBI Taxonomy" id="28930"/>
    <lineage>
        <taxon>Eukaryota</taxon>
        <taxon>Viridiplantae</taxon>
        <taxon>Streptophyta</taxon>
        <taxon>Embryophyta</taxon>
        <taxon>Tracheophyta</taxon>
        <taxon>Spermatophyta</taxon>
        <taxon>Magnoliopsida</taxon>
        <taxon>eudicotyledons</taxon>
        <taxon>Gunneridae</taxon>
        <taxon>Pentapetalae</taxon>
        <taxon>rosids</taxon>
        <taxon>fabids</taxon>
        <taxon>Fagales</taxon>
        <taxon>Fagaceae</taxon>
        <taxon>Fagus</taxon>
    </lineage>
</organism>
<dbReference type="EMBL" id="OIVN01000081">
    <property type="protein sequence ID" value="SPC73910.1"/>
    <property type="molecule type" value="Genomic_DNA"/>
</dbReference>
<reference evidence="1" key="1">
    <citation type="submission" date="2018-02" db="EMBL/GenBank/DDBJ databases">
        <authorList>
            <person name="Cohen D.B."/>
            <person name="Kent A.D."/>
        </authorList>
    </citation>
    <scope>NUCLEOTIDE SEQUENCE</scope>
</reference>
<accession>A0A2N9EGV1</accession>
<evidence type="ECO:0000313" key="1">
    <source>
        <dbReference type="EMBL" id="SPC73910.1"/>
    </source>
</evidence>
<gene>
    <name evidence="1" type="ORF">FSB_LOCUS1792</name>
</gene>
<dbReference type="AlphaFoldDB" id="A0A2N9EGV1"/>
<protein>
    <submittedName>
        <fullName evidence="1">Uncharacterized protein</fullName>
    </submittedName>
</protein>
<proteinExistence type="predicted"/>
<sequence length="134" mass="15436">MKMIKEMQLTCQALRLASHGYEPEKPTTEDVEQCKIEDKKTIGELQNQINSASHNLSKQQYSNQIEEIFARLKSLPPPRSPDHNPLKQGSDPLYVKRLEKIGCMSFKIFWIMPLRTRADLEGGGLIRARIVEVW</sequence>
<name>A0A2N9EGV1_FAGSY</name>